<name>A0AAD6V0J2_9AGAR</name>
<gene>
    <name evidence="1" type="ORF">GGX14DRAFT_699744</name>
</gene>
<dbReference type="EMBL" id="JARJCW010000066">
    <property type="protein sequence ID" value="KAJ7199783.1"/>
    <property type="molecule type" value="Genomic_DNA"/>
</dbReference>
<dbReference type="AlphaFoldDB" id="A0AAD6V0J2"/>
<reference evidence="1" key="1">
    <citation type="submission" date="2023-03" db="EMBL/GenBank/DDBJ databases">
        <title>Massive genome expansion in bonnet fungi (Mycena s.s.) driven by repeated elements and novel gene families across ecological guilds.</title>
        <authorList>
            <consortium name="Lawrence Berkeley National Laboratory"/>
            <person name="Harder C.B."/>
            <person name="Miyauchi S."/>
            <person name="Viragh M."/>
            <person name="Kuo A."/>
            <person name="Thoen E."/>
            <person name="Andreopoulos B."/>
            <person name="Lu D."/>
            <person name="Skrede I."/>
            <person name="Drula E."/>
            <person name="Henrissat B."/>
            <person name="Morin E."/>
            <person name="Kohler A."/>
            <person name="Barry K."/>
            <person name="LaButti K."/>
            <person name="Morin E."/>
            <person name="Salamov A."/>
            <person name="Lipzen A."/>
            <person name="Mereny Z."/>
            <person name="Hegedus B."/>
            <person name="Baldrian P."/>
            <person name="Stursova M."/>
            <person name="Weitz H."/>
            <person name="Taylor A."/>
            <person name="Grigoriev I.V."/>
            <person name="Nagy L.G."/>
            <person name="Martin F."/>
            <person name="Kauserud H."/>
        </authorList>
    </citation>
    <scope>NUCLEOTIDE SEQUENCE</scope>
    <source>
        <strain evidence="1">9144</strain>
    </source>
</reference>
<proteinExistence type="predicted"/>
<accession>A0AAD6V0J2</accession>
<sequence>MFTLSNSGLPAQQKSLRRCAGVFLAVCACLTYAACFSRAPEVRHMGDMRGALPLKPTQMRWPLEAPPAAHALGRRAYLRAGDLGPEGLGSLLQHFKHSIVLADALDAEHILSFHQSHHGYSSSQFWNGRLSAGVGKWAPPLTLDASLAGRVQDFLPFDRRERLVRGLCAGEDWARAEMANIRAAMEHFTSIVDVTDAKETTEDLNGCVAEWVRRRVAPAPEFALPPLSESPARRVTVGVHIRWGDQAWFLNETGEFYGSMAISDIAGILRDIRARWGESNVEVKIAMQDADHAVLSPLGEQGTAYTLIDSGDPIADLYALSNNDILIVGQSSYAVIAHLIAPPGGLTIAELARERGLHKFTNATGFGRHLVPYNEYTPASLDCLGGSVMAPEASLAIFGGRNVLAGAEPDVSAGAEAEADADADAAVGPALSAGAEAEADVDVDAADIVTIITRL</sequence>
<evidence type="ECO:0000313" key="2">
    <source>
        <dbReference type="Proteomes" id="UP001219525"/>
    </source>
</evidence>
<dbReference type="Proteomes" id="UP001219525">
    <property type="component" value="Unassembled WGS sequence"/>
</dbReference>
<keyword evidence="2" id="KW-1185">Reference proteome</keyword>
<evidence type="ECO:0000313" key="1">
    <source>
        <dbReference type="EMBL" id="KAJ7199783.1"/>
    </source>
</evidence>
<comment type="caution">
    <text evidence="1">The sequence shown here is derived from an EMBL/GenBank/DDBJ whole genome shotgun (WGS) entry which is preliminary data.</text>
</comment>
<organism evidence="1 2">
    <name type="scientific">Mycena pura</name>
    <dbReference type="NCBI Taxonomy" id="153505"/>
    <lineage>
        <taxon>Eukaryota</taxon>
        <taxon>Fungi</taxon>
        <taxon>Dikarya</taxon>
        <taxon>Basidiomycota</taxon>
        <taxon>Agaricomycotina</taxon>
        <taxon>Agaricomycetes</taxon>
        <taxon>Agaricomycetidae</taxon>
        <taxon>Agaricales</taxon>
        <taxon>Marasmiineae</taxon>
        <taxon>Mycenaceae</taxon>
        <taxon>Mycena</taxon>
    </lineage>
</organism>
<protein>
    <submittedName>
        <fullName evidence="1">Uncharacterized protein</fullName>
    </submittedName>
</protein>